<reference evidence="1" key="1">
    <citation type="journal article" date="2015" name="Nature">
        <title>Complex archaea that bridge the gap between prokaryotes and eukaryotes.</title>
        <authorList>
            <person name="Spang A."/>
            <person name="Saw J.H."/>
            <person name="Jorgensen S.L."/>
            <person name="Zaremba-Niedzwiedzka K."/>
            <person name="Martijn J."/>
            <person name="Lind A.E."/>
            <person name="van Eijk R."/>
            <person name="Schleper C."/>
            <person name="Guy L."/>
            <person name="Ettema T.J."/>
        </authorList>
    </citation>
    <scope>NUCLEOTIDE SEQUENCE</scope>
</reference>
<dbReference type="InterPro" id="IPR038764">
    <property type="entry name" value="GNAT_N_AcTrfase_prd"/>
</dbReference>
<accession>A0A0F9T509</accession>
<comment type="caution">
    <text evidence="1">The sequence shown here is derived from an EMBL/GenBank/DDBJ whole genome shotgun (WGS) entry which is preliminary data.</text>
</comment>
<dbReference type="EMBL" id="LAZR01001470">
    <property type="protein sequence ID" value="KKN44101.1"/>
    <property type="molecule type" value="Genomic_DNA"/>
</dbReference>
<name>A0A0F9T509_9ZZZZ</name>
<evidence type="ECO:0008006" key="2">
    <source>
        <dbReference type="Google" id="ProtNLM"/>
    </source>
</evidence>
<proteinExistence type="predicted"/>
<gene>
    <name evidence="1" type="ORF">LCGC14_0696600</name>
</gene>
<sequence length="320" mass="38095">MKEFEKIYKIKGENFLFKVESSGHPRDYVKYEELRNEIWGDPEDGLPGARNMMCTNFLYDGSCLFIAVYVESKSGVFKQDRKHLVGFSYGFIGIKDKKIAFREPDNILFYSQYVGIRQDFQLYGLGILIKQFQKDKLMDIFGIYTITNTFDPLTGINAYRNIHHFGMDVVEYRDAFYEDFFGLLNRADIPCDRFIIFWDLKKDIQRPEYDLERLIDSGYIALEAGTEEVKGRNGILMLEVVKDLNLDLDHEFLLVEIPVDFYRMLRETDVAEDKVRSIPLEWRMKTRQVFKTLFERKYKIIDFRLVKKDKSKRDFYILKR</sequence>
<dbReference type="PANTHER" id="PTHR41700:SF1">
    <property type="entry name" value="N-ACETYLTRANSFERASE DOMAIN-CONTAINING PROTEIN"/>
    <property type="match status" value="1"/>
</dbReference>
<protein>
    <recommendedName>
        <fullName evidence="2">N-acetyltransferase domain-containing protein</fullName>
    </recommendedName>
</protein>
<dbReference type="AlphaFoldDB" id="A0A0F9T509"/>
<dbReference type="PANTHER" id="PTHR41700">
    <property type="entry name" value="GCN5-RELATED N-ACETYLTRANSFERASE"/>
    <property type="match status" value="1"/>
</dbReference>
<organism evidence="1">
    <name type="scientific">marine sediment metagenome</name>
    <dbReference type="NCBI Taxonomy" id="412755"/>
    <lineage>
        <taxon>unclassified sequences</taxon>
        <taxon>metagenomes</taxon>
        <taxon>ecological metagenomes</taxon>
    </lineage>
</organism>
<evidence type="ECO:0000313" key="1">
    <source>
        <dbReference type="EMBL" id="KKN44101.1"/>
    </source>
</evidence>